<gene>
    <name evidence="3" type="ORF">VP01_1272g2</name>
</gene>
<feature type="compositionally biased region" description="Basic and acidic residues" evidence="1">
    <location>
        <begin position="301"/>
        <end position="312"/>
    </location>
</feature>
<accession>A0A0L6VNY0</accession>
<comment type="caution">
    <text evidence="3">The sequence shown here is derived from an EMBL/GenBank/DDBJ whole genome shotgun (WGS) entry which is preliminary data.</text>
</comment>
<dbReference type="EMBL" id="LAVV01003032">
    <property type="protein sequence ID" value="KNZ62414.1"/>
    <property type="molecule type" value="Genomic_DNA"/>
</dbReference>
<evidence type="ECO:0000313" key="3">
    <source>
        <dbReference type="EMBL" id="KNZ62414.1"/>
    </source>
</evidence>
<name>A0A0L6VNY0_9BASI</name>
<feature type="transmembrane region" description="Helical" evidence="2">
    <location>
        <begin position="224"/>
        <end position="246"/>
    </location>
</feature>
<dbReference type="Proteomes" id="UP000037035">
    <property type="component" value="Unassembled WGS sequence"/>
</dbReference>
<proteinExistence type="predicted"/>
<evidence type="ECO:0000313" key="4">
    <source>
        <dbReference type="Proteomes" id="UP000037035"/>
    </source>
</evidence>
<keyword evidence="2" id="KW-0472">Membrane</keyword>
<feature type="transmembrane region" description="Helical" evidence="2">
    <location>
        <begin position="6"/>
        <end position="29"/>
    </location>
</feature>
<keyword evidence="2" id="KW-1133">Transmembrane helix</keyword>
<feature type="compositionally biased region" description="Basic residues" evidence="1">
    <location>
        <begin position="280"/>
        <end position="300"/>
    </location>
</feature>
<keyword evidence="2" id="KW-0812">Transmembrane</keyword>
<feature type="region of interest" description="Disordered" evidence="1">
    <location>
        <begin position="280"/>
        <end position="320"/>
    </location>
</feature>
<sequence>MLAVFWLAPDAAGVVIVFMPPLWFITEVLSNSKKEKKEKIVAYSVVFWGFPGAAMSDPQLTASTTNVVKGIDINILPVFLSFYYPTTRAHPRQYRARALDLAGLWQLPWRVRVQIRQMTDGHHQLPLGWHGTNVGLGDGVFVEAGGEDLEEDVAAELGEGPVLWRRGSTTQEENGKRKEASGPLEEDGPLARLSMRPCSLTDFFNARMYEYINRGDTQVPANNLNMYIFSGPGSFACILVLIYAVFRFRYSFFMPTIITINPKDFFFFCFVVPTHIHTHKTSRKKGKKKKETIRRKRKKDPRCVREEKGLTRKDKKKGKG</sequence>
<keyword evidence="4" id="KW-1185">Reference proteome</keyword>
<feature type="transmembrane region" description="Helical" evidence="2">
    <location>
        <begin position="252"/>
        <end position="276"/>
    </location>
</feature>
<protein>
    <submittedName>
        <fullName evidence="3">Uncharacterized protein</fullName>
    </submittedName>
</protein>
<feature type="region of interest" description="Disordered" evidence="1">
    <location>
        <begin position="164"/>
        <end position="187"/>
    </location>
</feature>
<organism evidence="3 4">
    <name type="scientific">Puccinia sorghi</name>
    <dbReference type="NCBI Taxonomy" id="27349"/>
    <lineage>
        <taxon>Eukaryota</taxon>
        <taxon>Fungi</taxon>
        <taxon>Dikarya</taxon>
        <taxon>Basidiomycota</taxon>
        <taxon>Pucciniomycotina</taxon>
        <taxon>Pucciniomycetes</taxon>
        <taxon>Pucciniales</taxon>
        <taxon>Pucciniaceae</taxon>
        <taxon>Puccinia</taxon>
    </lineage>
</organism>
<dbReference type="AlphaFoldDB" id="A0A0L6VNY0"/>
<reference evidence="3 4" key="1">
    <citation type="submission" date="2015-08" db="EMBL/GenBank/DDBJ databases">
        <title>Next Generation Sequencing and Analysis of the Genome of Puccinia sorghi L Schw, the Causal Agent of Maize Common Rust.</title>
        <authorList>
            <person name="Rochi L."/>
            <person name="Burguener G."/>
            <person name="Darino M."/>
            <person name="Turjanski A."/>
            <person name="Kreff E."/>
            <person name="Dieguez M.J."/>
            <person name="Sacco F."/>
        </authorList>
    </citation>
    <scope>NUCLEOTIDE SEQUENCE [LARGE SCALE GENOMIC DNA]</scope>
    <source>
        <strain evidence="3 4">RO10H11247</strain>
    </source>
</reference>
<dbReference type="VEuPathDB" id="FungiDB:VP01_1272g2"/>
<evidence type="ECO:0000256" key="1">
    <source>
        <dbReference type="SAM" id="MobiDB-lite"/>
    </source>
</evidence>
<evidence type="ECO:0000256" key="2">
    <source>
        <dbReference type="SAM" id="Phobius"/>
    </source>
</evidence>